<keyword evidence="3" id="KW-0540">Nuclease</keyword>
<dbReference type="InterPro" id="IPR029060">
    <property type="entry name" value="PIN-like_dom_sf"/>
</dbReference>
<dbReference type="CDD" id="cd09854">
    <property type="entry name" value="PIN_VapC-like"/>
    <property type="match status" value="1"/>
</dbReference>
<evidence type="ECO:0000259" key="8">
    <source>
        <dbReference type="Pfam" id="PF01850"/>
    </source>
</evidence>
<protein>
    <recommendedName>
        <fullName evidence="8">PIN domain-containing protein</fullName>
    </recommendedName>
</protein>
<dbReference type="RefSeq" id="WP_103720300.1">
    <property type="nucleotide sequence ID" value="NZ_PQFZ01000016.1"/>
</dbReference>
<dbReference type="InterPro" id="IPR002716">
    <property type="entry name" value="PIN_dom"/>
</dbReference>
<dbReference type="PANTHER" id="PTHR33653">
    <property type="entry name" value="RIBONUCLEASE VAPC2"/>
    <property type="match status" value="1"/>
</dbReference>
<evidence type="ECO:0000256" key="1">
    <source>
        <dbReference type="ARBA" id="ARBA00001946"/>
    </source>
</evidence>
<dbReference type="OrthoDB" id="9800524at2"/>
<feature type="domain" description="PIN" evidence="8">
    <location>
        <begin position="4"/>
        <end position="119"/>
    </location>
</feature>
<evidence type="ECO:0000256" key="2">
    <source>
        <dbReference type="ARBA" id="ARBA00022649"/>
    </source>
</evidence>
<dbReference type="GO" id="GO:0004518">
    <property type="term" value="F:nuclease activity"/>
    <property type="evidence" value="ECO:0007669"/>
    <property type="project" value="UniProtKB-KW"/>
</dbReference>
<evidence type="ECO:0000256" key="3">
    <source>
        <dbReference type="ARBA" id="ARBA00022722"/>
    </source>
</evidence>
<proteinExistence type="inferred from homology"/>
<evidence type="ECO:0000313" key="9">
    <source>
        <dbReference type="EMBL" id="POR48018.1"/>
    </source>
</evidence>
<dbReference type="AlphaFoldDB" id="A0A2S4M031"/>
<keyword evidence="5" id="KW-0378">Hydrolase</keyword>
<evidence type="ECO:0000256" key="7">
    <source>
        <dbReference type="ARBA" id="ARBA00038093"/>
    </source>
</evidence>
<dbReference type="SUPFAM" id="SSF88723">
    <property type="entry name" value="PIN domain-like"/>
    <property type="match status" value="1"/>
</dbReference>
<comment type="cofactor">
    <cofactor evidence="1">
        <name>Mg(2+)</name>
        <dbReference type="ChEBI" id="CHEBI:18420"/>
    </cofactor>
</comment>
<keyword evidence="10" id="KW-1185">Reference proteome</keyword>
<evidence type="ECO:0000313" key="10">
    <source>
        <dbReference type="Proteomes" id="UP000236919"/>
    </source>
</evidence>
<keyword evidence="4" id="KW-0479">Metal-binding</keyword>
<accession>A0A2S4M031</accession>
<dbReference type="PANTHER" id="PTHR33653:SF1">
    <property type="entry name" value="RIBONUCLEASE VAPC2"/>
    <property type="match status" value="1"/>
</dbReference>
<evidence type="ECO:0000256" key="5">
    <source>
        <dbReference type="ARBA" id="ARBA00022801"/>
    </source>
</evidence>
<dbReference type="InterPro" id="IPR050556">
    <property type="entry name" value="Type_II_TA_system_RNase"/>
</dbReference>
<dbReference type="Gene3D" id="3.40.50.1010">
    <property type="entry name" value="5'-nuclease"/>
    <property type="match status" value="1"/>
</dbReference>
<name>A0A2S4M031_9HYPH</name>
<dbReference type="Pfam" id="PF01850">
    <property type="entry name" value="PIN"/>
    <property type="match status" value="1"/>
</dbReference>
<keyword evidence="2" id="KW-1277">Toxin-antitoxin system</keyword>
<keyword evidence="6" id="KW-0460">Magnesium</keyword>
<organism evidence="9 10">
    <name type="scientific">Bosea psychrotolerans</name>
    <dbReference type="NCBI Taxonomy" id="1871628"/>
    <lineage>
        <taxon>Bacteria</taxon>
        <taxon>Pseudomonadati</taxon>
        <taxon>Pseudomonadota</taxon>
        <taxon>Alphaproteobacteria</taxon>
        <taxon>Hyphomicrobiales</taxon>
        <taxon>Boseaceae</taxon>
        <taxon>Bosea</taxon>
    </lineage>
</organism>
<sequence length="139" mass="15357">MSAILIDSNVLLDVMSEDPQWFAWSAQALAEAADSARLVINPVIYAEVSVRYSRIEELDQALPKAMIDREALPYEAAFLAGKCFLAYRRKGGTKQAPLPDFFIGAHAAISGYRLMTRDPARYRSYFPTVPLVTPGPSTS</sequence>
<reference evidence="9 10" key="1">
    <citation type="submission" date="2018-01" db="EMBL/GenBank/DDBJ databases">
        <title>Genomic Encyclopedia of Type Strains, Phase III (KMG-III): the genomes of soil and plant-associated and newly described type strains.</title>
        <authorList>
            <person name="Whitman W."/>
        </authorList>
    </citation>
    <scope>NUCLEOTIDE SEQUENCE [LARGE SCALE GENOMIC DNA]</scope>
    <source>
        <strain evidence="9 10">1131</strain>
    </source>
</reference>
<dbReference type="EMBL" id="PQFZ01000016">
    <property type="protein sequence ID" value="POR48018.1"/>
    <property type="molecule type" value="Genomic_DNA"/>
</dbReference>
<comment type="caution">
    <text evidence="9">The sequence shown here is derived from an EMBL/GenBank/DDBJ whole genome shotgun (WGS) entry which is preliminary data.</text>
</comment>
<evidence type="ECO:0000256" key="6">
    <source>
        <dbReference type="ARBA" id="ARBA00022842"/>
    </source>
</evidence>
<comment type="similarity">
    <text evidence="7">Belongs to the PINc/VapC protein family.</text>
</comment>
<evidence type="ECO:0000256" key="4">
    <source>
        <dbReference type="ARBA" id="ARBA00022723"/>
    </source>
</evidence>
<dbReference type="Proteomes" id="UP000236919">
    <property type="component" value="Unassembled WGS sequence"/>
</dbReference>
<dbReference type="GO" id="GO:0046872">
    <property type="term" value="F:metal ion binding"/>
    <property type="evidence" value="ECO:0007669"/>
    <property type="project" value="UniProtKB-KW"/>
</dbReference>
<gene>
    <name evidence="9" type="ORF">CYD53_11641</name>
</gene>
<dbReference type="GO" id="GO:0016787">
    <property type="term" value="F:hydrolase activity"/>
    <property type="evidence" value="ECO:0007669"/>
    <property type="project" value="UniProtKB-KW"/>
</dbReference>